<organism evidence="2 3">
    <name type="scientific">Vanilla planifolia</name>
    <name type="common">Vanilla</name>
    <dbReference type="NCBI Taxonomy" id="51239"/>
    <lineage>
        <taxon>Eukaryota</taxon>
        <taxon>Viridiplantae</taxon>
        <taxon>Streptophyta</taxon>
        <taxon>Embryophyta</taxon>
        <taxon>Tracheophyta</taxon>
        <taxon>Spermatophyta</taxon>
        <taxon>Magnoliopsida</taxon>
        <taxon>Liliopsida</taxon>
        <taxon>Asparagales</taxon>
        <taxon>Orchidaceae</taxon>
        <taxon>Vanilloideae</taxon>
        <taxon>Vanilleae</taxon>
        <taxon>Vanilla</taxon>
    </lineage>
</organism>
<dbReference type="EMBL" id="JADCNM010000002">
    <property type="protein sequence ID" value="KAG0494830.1"/>
    <property type="molecule type" value="Genomic_DNA"/>
</dbReference>
<feature type="region of interest" description="Disordered" evidence="1">
    <location>
        <begin position="1"/>
        <end position="23"/>
    </location>
</feature>
<comment type="caution">
    <text evidence="2">The sequence shown here is derived from an EMBL/GenBank/DDBJ whole genome shotgun (WGS) entry which is preliminary data.</text>
</comment>
<accession>A0A835VF89</accession>
<proteinExistence type="predicted"/>
<reference evidence="2 3" key="1">
    <citation type="journal article" date="2020" name="Nat. Food">
        <title>A phased Vanilla planifolia genome enables genetic improvement of flavour and production.</title>
        <authorList>
            <person name="Hasing T."/>
            <person name="Tang H."/>
            <person name="Brym M."/>
            <person name="Khazi F."/>
            <person name="Huang T."/>
            <person name="Chambers A.H."/>
        </authorList>
    </citation>
    <scope>NUCLEOTIDE SEQUENCE [LARGE SCALE GENOMIC DNA]</scope>
    <source>
        <tissue evidence="2">Leaf</tissue>
    </source>
</reference>
<evidence type="ECO:0000313" key="3">
    <source>
        <dbReference type="Proteomes" id="UP000639772"/>
    </source>
</evidence>
<evidence type="ECO:0000313" key="2">
    <source>
        <dbReference type="EMBL" id="KAG0494830.1"/>
    </source>
</evidence>
<feature type="compositionally biased region" description="Polar residues" evidence="1">
    <location>
        <begin position="114"/>
        <end position="128"/>
    </location>
</feature>
<dbReference type="Proteomes" id="UP000639772">
    <property type="component" value="Unassembled WGS sequence"/>
</dbReference>
<gene>
    <name evidence="2" type="ORF">HPP92_005824</name>
</gene>
<evidence type="ECO:0000256" key="1">
    <source>
        <dbReference type="SAM" id="MobiDB-lite"/>
    </source>
</evidence>
<feature type="compositionally biased region" description="Basic and acidic residues" evidence="1">
    <location>
        <begin position="9"/>
        <end position="19"/>
    </location>
</feature>
<dbReference type="AlphaFoldDB" id="A0A835VF89"/>
<name>A0A835VF89_VANPL</name>
<protein>
    <submittedName>
        <fullName evidence="2">Uncharacterized protein</fullName>
    </submittedName>
</protein>
<feature type="region of interest" description="Disordered" evidence="1">
    <location>
        <begin position="112"/>
        <end position="136"/>
    </location>
</feature>
<sequence length="136" mass="15913">MHQSWMLGEETRRSLRDPKSVITHTRPNTTTMCLLQEQAAATRVRRDHRRLYISRQPVAWRTPNNLPRTYSSPPLLSTRREKSNINLPLGVGSTKNSRTFNDKQHIPVLEQVRSHQQPQYRSRLQQGHANALRELK</sequence>